<dbReference type="PROSITE" id="PS50994">
    <property type="entry name" value="INTEGRASE"/>
    <property type="match status" value="1"/>
</dbReference>
<keyword evidence="4" id="KW-1185">Reference proteome</keyword>
<dbReference type="PANTHER" id="PTHR37984:SF5">
    <property type="entry name" value="PROTEIN NYNRIN-LIKE"/>
    <property type="match status" value="1"/>
</dbReference>
<dbReference type="InterPro" id="IPR050951">
    <property type="entry name" value="Retrovirus_Pol_polyprotein"/>
</dbReference>
<accession>A0ABM2A1C9</accession>
<evidence type="ECO:0000256" key="1">
    <source>
        <dbReference type="SAM" id="MobiDB-lite"/>
    </source>
</evidence>
<evidence type="ECO:0000313" key="3">
    <source>
        <dbReference type="EnsemblMetazoa" id="AALFPA23_023543.P35021"/>
    </source>
</evidence>
<feature type="domain" description="Integrase catalytic" evidence="2">
    <location>
        <begin position="45"/>
        <end position="201"/>
    </location>
</feature>
<feature type="compositionally biased region" description="Basic and acidic residues" evidence="1">
    <location>
        <begin position="316"/>
        <end position="331"/>
    </location>
</feature>
<name>A0ABM2A1C9_AEDAL</name>
<dbReference type="EnsemblMetazoa" id="AALFPA23_023543.R35021">
    <property type="protein sequence ID" value="AALFPA23_023543.P35021"/>
    <property type="gene ID" value="AALFPA23_023543"/>
</dbReference>
<dbReference type="PANTHER" id="PTHR37984">
    <property type="entry name" value="PROTEIN CBG26694"/>
    <property type="match status" value="1"/>
</dbReference>
<evidence type="ECO:0000313" key="4">
    <source>
        <dbReference type="Proteomes" id="UP000069940"/>
    </source>
</evidence>
<dbReference type="Proteomes" id="UP000069940">
    <property type="component" value="Unassembled WGS sequence"/>
</dbReference>
<dbReference type="RefSeq" id="XP_062707058.1">
    <property type="nucleotide sequence ID" value="XM_062851074.1"/>
</dbReference>
<dbReference type="InterPro" id="IPR012337">
    <property type="entry name" value="RNaseH-like_sf"/>
</dbReference>
<dbReference type="InterPro" id="IPR001584">
    <property type="entry name" value="Integrase_cat-core"/>
</dbReference>
<dbReference type="Gene3D" id="3.30.420.10">
    <property type="entry name" value="Ribonuclease H-like superfamily/Ribonuclease H"/>
    <property type="match status" value="1"/>
</dbReference>
<feature type="compositionally biased region" description="Basic and acidic residues" evidence="1">
    <location>
        <begin position="361"/>
        <end position="372"/>
    </location>
</feature>
<sequence length="389" mass="45525">MKQFARRMVYWFGINGDIDKYVTECDACSSMTISHKPNNESKRIPTTRPFSRVHIDFFFFEHRTYLLIVDSFSKWIEIEYMKQGTDTAKVLKKLVAYFARFGLPDVLVSDNGPPFNSYNFVNLLEKQGIRVFKSPPYNPSSNGQAERLVRTVKEVLKRYLMDPDVMELDLDDRINLFLFNFRNCNLTKDGYFPSETIFSYKPKTVLDLVNPKKYYKKLLDIPQSHDDLVIERNSREIPLQSKDAFDNLMAGDDVWYKNNNRHLHVRWVKATFIKWYSPNILQICIGSVNLTAHRTQIRICKGDNSGQRPNMLITRFDGDENTRSEEPRRSEGSMAPNDEPIIDDTTAEAPSGARKRKRRRSDSGVEHPVEPRRSKRSKKTTRSEDFWYN</sequence>
<feature type="region of interest" description="Disordered" evidence="1">
    <location>
        <begin position="301"/>
        <end position="389"/>
    </location>
</feature>
<proteinExistence type="predicted"/>
<dbReference type="Pfam" id="PF00665">
    <property type="entry name" value="rve"/>
    <property type="match status" value="1"/>
</dbReference>
<organism evidence="3 4">
    <name type="scientific">Aedes albopictus</name>
    <name type="common">Asian tiger mosquito</name>
    <name type="synonym">Stegomyia albopicta</name>
    <dbReference type="NCBI Taxonomy" id="7160"/>
    <lineage>
        <taxon>Eukaryota</taxon>
        <taxon>Metazoa</taxon>
        <taxon>Ecdysozoa</taxon>
        <taxon>Arthropoda</taxon>
        <taxon>Hexapoda</taxon>
        <taxon>Insecta</taxon>
        <taxon>Pterygota</taxon>
        <taxon>Neoptera</taxon>
        <taxon>Endopterygota</taxon>
        <taxon>Diptera</taxon>
        <taxon>Nematocera</taxon>
        <taxon>Culicoidea</taxon>
        <taxon>Culicidae</taxon>
        <taxon>Culicinae</taxon>
        <taxon>Aedini</taxon>
        <taxon>Aedes</taxon>
        <taxon>Stegomyia</taxon>
    </lineage>
</organism>
<reference evidence="3" key="2">
    <citation type="submission" date="2025-05" db="UniProtKB">
        <authorList>
            <consortium name="EnsemblMetazoa"/>
        </authorList>
    </citation>
    <scope>IDENTIFICATION</scope>
    <source>
        <strain evidence="3">Foshan</strain>
    </source>
</reference>
<evidence type="ECO:0000259" key="2">
    <source>
        <dbReference type="PROSITE" id="PS50994"/>
    </source>
</evidence>
<protein>
    <recommendedName>
        <fullName evidence="2">Integrase catalytic domain-containing protein</fullName>
    </recommendedName>
</protein>
<dbReference type="GeneID" id="109621933"/>
<dbReference type="SUPFAM" id="SSF53098">
    <property type="entry name" value="Ribonuclease H-like"/>
    <property type="match status" value="1"/>
</dbReference>
<dbReference type="InterPro" id="IPR036397">
    <property type="entry name" value="RNaseH_sf"/>
</dbReference>
<reference evidence="4" key="1">
    <citation type="journal article" date="2015" name="Proc. Natl. Acad. Sci. U.S.A.">
        <title>Genome sequence of the Asian Tiger mosquito, Aedes albopictus, reveals insights into its biology, genetics, and evolution.</title>
        <authorList>
            <person name="Chen X.G."/>
            <person name="Jiang X."/>
            <person name="Gu J."/>
            <person name="Xu M."/>
            <person name="Wu Y."/>
            <person name="Deng Y."/>
            <person name="Zhang C."/>
            <person name="Bonizzoni M."/>
            <person name="Dermauw W."/>
            <person name="Vontas J."/>
            <person name="Armbruster P."/>
            <person name="Huang X."/>
            <person name="Yang Y."/>
            <person name="Zhang H."/>
            <person name="He W."/>
            <person name="Peng H."/>
            <person name="Liu Y."/>
            <person name="Wu K."/>
            <person name="Chen J."/>
            <person name="Lirakis M."/>
            <person name="Topalis P."/>
            <person name="Van Leeuwen T."/>
            <person name="Hall A.B."/>
            <person name="Jiang X."/>
            <person name="Thorpe C."/>
            <person name="Mueller R.L."/>
            <person name="Sun C."/>
            <person name="Waterhouse R.M."/>
            <person name="Yan G."/>
            <person name="Tu Z.J."/>
            <person name="Fang X."/>
            <person name="James A.A."/>
        </authorList>
    </citation>
    <scope>NUCLEOTIDE SEQUENCE [LARGE SCALE GENOMIC DNA]</scope>
    <source>
        <strain evidence="4">Foshan</strain>
    </source>
</reference>